<evidence type="ECO:0000313" key="10">
    <source>
        <dbReference type="Proteomes" id="UP000014227"/>
    </source>
</evidence>
<feature type="transmembrane region" description="Helical" evidence="8">
    <location>
        <begin position="73"/>
        <end position="92"/>
    </location>
</feature>
<protein>
    <recommendedName>
        <fullName evidence="8">Probable membrane transporter protein</fullName>
    </recommendedName>
</protein>
<keyword evidence="10" id="KW-1185">Reference proteome</keyword>
<proteinExistence type="inferred from homology"/>
<dbReference type="KEGG" id="ccz:CCALI_01689"/>
<dbReference type="PANTHER" id="PTHR30269:SF0">
    <property type="entry name" value="MEMBRANE TRANSPORTER PROTEIN YFCA-RELATED"/>
    <property type="match status" value="1"/>
</dbReference>
<keyword evidence="6 8" id="KW-1133">Transmembrane helix</keyword>
<dbReference type="InterPro" id="IPR052017">
    <property type="entry name" value="TSUP"/>
</dbReference>
<evidence type="ECO:0000256" key="4">
    <source>
        <dbReference type="ARBA" id="ARBA00022475"/>
    </source>
</evidence>
<reference evidence="10" key="1">
    <citation type="submission" date="2013-03" db="EMBL/GenBank/DDBJ databases">
        <title>Genome sequence of Chthonomonas calidirosea, the first sequenced genome from the Armatimonadetes phylum (formally candidate division OP10).</title>
        <authorList>
            <person name="Lee K.C.Y."/>
            <person name="Morgan X.C."/>
            <person name="Dunfield P.F."/>
            <person name="Tamas I."/>
            <person name="Houghton K.M."/>
            <person name="Vyssotski M."/>
            <person name="Ryan J.L.J."/>
            <person name="Lagutin K."/>
            <person name="McDonald I.R."/>
            <person name="Stott M.B."/>
        </authorList>
    </citation>
    <scope>NUCLEOTIDE SEQUENCE [LARGE SCALE GENOMIC DNA]</scope>
    <source>
        <strain evidence="10">DSM 23976 / ICMP 18418 / T49</strain>
    </source>
</reference>
<dbReference type="eggNOG" id="COG0730">
    <property type="taxonomic scope" value="Bacteria"/>
</dbReference>
<dbReference type="Pfam" id="PF01925">
    <property type="entry name" value="TauE"/>
    <property type="match status" value="1"/>
</dbReference>
<dbReference type="RefSeq" id="WP_016483033.1">
    <property type="nucleotide sequence ID" value="NC_021487.1"/>
</dbReference>
<feature type="transmembrane region" description="Helical" evidence="8">
    <location>
        <begin position="195"/>
        <end position="214"/>
    </location>
</feature>
<evidence type="ECO:0000256" key="1">
    <source>
        <dbReference type="ARBA" id="ARBA00004651"/>
    </source>
</evidence>
<comment type="subcellular location">
    <subcellularLocation>
        <location evidence="1 8">Cell membrane</location>
        <topology evidence="1 8">Multi-pass membrane protein</topology>
    </subcellularLocation>
</comment>
<evidence type="ECO:0000256" key="3">
    <source>
        <dbReference type="ARBA" id="ARBA00022448"/>
    </source>
</evidence>
<dbReference type="Proteomes" id="UP000014227">
    <property type="component" value="Chromosome I"/>
</dbReference>
<comment type="similarity">
    <text evidence="2 8">Belongs to the 4-toluene sulfonate uptake permease (TSUP) (TC 2.A.102) family.</text>
</comment>
<keyword evidence="5 8" id="KW-0812">Transmembrane</keyword>
<evidence type="ECO:0000256" key="8">
    <source>
        <dbReference type="RuleBase" id="RU363041"/>
    </source>
</evidence>
<gene>
    <name evidence="9" type="ORF">CCALI_01689</name>
</gene>
<dbReference type="HOGENOM" id="CLU_045498_7_0_0"/>
<dbReference type="GO" id="GO:0005886">
    <property type="term" value="C:plasma membrane"/>
    <property type="evidence" value="ECO:0007669"/>
    <property type="project" value="UniProtKB-SubCell"/>
</dbReference>
<feature type="transmembrane region" description="Helical" evidence="8">
    <location>
        <begin position="99"/>
        <end position="117"/>
    </location>
</feature>
<organism evidence="9 10">
    <name type="scientific">Chthonomonas calidirosea (strain DSM 23976 / ICMP 18418 / T49)</name>
    <dbReference type="NCBI Taxonomy" id="1303518"/>
    <lineage>
        <taxon>Bacteria</taxon>
        <taxon>Bacillati</taxon>
        <taxon>Armatimonadota</taxon>
        <taxon>Chthonomonadia</taxon>
        <taxon>Chthonomonadales</taxon>
        <taxon>Chthonomonadaceae</taxon>
        <taxon>Chthonomonas</taxon>
    </lineage>
</organism>
<dbReference type="AlphaFoldDB" id="S0EVP2"/>
<accession>S0EVP2</accession>
<evidence type="ECO:0000256" key="5">
    <source>
        <dbReference type="ARBA" id="ARBA00022692"/>
    </source>
</evidence>
<dbReference type="PANTHER" id="PTHR30269">
    <property type="entry name" value="TRANSMEMBRANE PROTEIN YFCA"/>
    <property type="match status" value="1"/>
</dbReference>
<keyword evidence="3" id="KW-0813">Transport</keyword>
<dbReference type="PATRIC" id="fig|1303518.3.peg.1739"/>
<dbReference type="InterPro" id="IPR002781">
    <property type="entry name" value="TM_pro_TauE-like"/>
</dbReference>
<keyword evidence="7 8" id="KW-0472">Membrane</keyword>
<keyword evidence="4 8" id="KW-1003">Cell membrane</keyword>
<sequence length="286" mass="30751">MGFHKYLLLLGAAFIAGAVNAVAGGGTLLTFPALLFCGELANVANATSTVALWPGICSSLFGYRKELTNVGPALWFLGVPSLIGGGLGALLFAHTNNALFSHLVPYLIFMATLLFMAQNPLSNWIKRQSERRQQGALVAKEKRDIPLSWYGVSFFQFFIAIYGGYFGAGIGILMLAGLSLMGFTNIHQMNALKNINAILINFVAILVFIVERTSPGQGVGPHHDRLIHWPIALLMMSGSIAGGYLGADTARRMGQQNVRRLIIVIGLLLTLWLLIHPPGGNVPAGH</sequence>
<feature type="transmembrane region" description="Helical" evidence="8">
    <location>
        <begin position="154"/>
        <end position="183"/>
    </location>
</feature>
<dbReference type="OrthoDB" id="9807082at2"/>
<dbReference type="EMBL" id="HF951689">
    <property type="protein sequence ID" value="CCW35502.1"/>
    <property type="molecule type" value="Genomic_DNA"/>
</dbReference>
<name>S0EVP2_CHTCT</name>
<dbReference type="InParanoid" id="S0EVP2"/>
<evidence type="ECO:0000313" key="9">
    <source>
        <dbReference type="EMBL" id="CCW35502.1"/>
    </source>
</evidence>
<evidence type="ECO:0000256" key="7">
    <source>
        <dbReference type="ARBA" id="ARBA00023136"/>
    </source>
</evidence>
<evidence type="ECO:0000256" key="6">
    <source>
        <dbReference type="ARBA" id="ARBA00022989"/>
    </source>
</evidence>
<feature type="transmembrane region" description="Helical" evidence="8">
    <location>
        <begin position="258"/>
        <end position="275"/>
    </location>
</feature>
<feature type="transmembrane region" description="Helical" evidence="8">
    <location>
        <begin position="226"/>
        <end position="246"/>
    </location>
</feature>
<evidence type="ECO:0000256" key="2">
    <source>
        <dbReference type="ARBA" id="ARBA00009142"/>
    </source>
</evidence>